<dbReference type="SMART" id="SM00327">
    <property type="entry name" value="VWA"/>
    <property type="match status" value="1"/>
</dbReference>
<dbReference type="Proteomes" id="UP000800035">
    <property type="component" value="Unassembled WGS sequence"/>
</dbReference>
<sequence length="1027" mass="108159">MSRSKSWNTERRSGSQAYLCYELRLAVSISGTEAGLTNTKYFSDPKAKLAVAALAPWLISLSACSPFGTVNSPTILHQHNEHQMITRLALQCQGDKSDGVCFEAESLNNLAGIIGENGAVGSPDTLPPEDSEAHCDDADFLNIPGYPRTRGEATAQLQRCVDHLRMRFIQGVNGAGRMVDDDNKVIEDEVDLLSSDYCDFSHRDASDDTSNRAKCTALEGLGRALHGTEDFYSHSNWADKEDTTRAISVLNPPGLANTSPAPFMDLRATSQIVVPQDLTTGCFNVAEVLPGNGGTGSFGCRDRVIHLNLNKDHGVVNPAGGGSVTPDSDGVPRSAVPGNFAAAVRVAALDARERWKNFRDELRIQHGTEKSNLIICAMVRDDPAKDCRNRKIAIVVDSSGSNTITDPSNLRIRAAKDFNAKLLTVAQAGQGVVPDKVAVVDFDDSARLLYGMGDPSGAALIFDAIDSSGGTNIGTGIALGIDEIMKDQPGVFAKRSGMIVLTDGEDFSPANQVLQLARARLQGIRVNYGFLTTPTNPVTKRSLAKRDPDPNVVAAILSTGGTFAIIQSAKAQKNFIDLVVARGATDIDGVVDSTLLTSGVTVTEHITSNKTSHQFTYSASSGEAMNFTLAVVTTGQTVFGVLRDIRENVDVATLNATSRSPSTIRFAATKKTELELIVSSPSANLTEIIFSVGMDTNMADKNETTTSSSTMPSSTSSVRNATSSTYYPTVNVTKTNPSASYSTALNTNSSGIHYNPTSIIPYPSSKPSQPIKSSSGIIHYTHISTSVCTTTSEVTTVCDGPLTRTLTIYPTSRYTDIVTSTIKHYPTAPACPSCNKPSSKPSAHPPATSSPPSYESWVSSAYECLKTGAPTAYPSNPAPGYSRQHSSASSGPKYSTIHNPSKPPHSSAPGHPPALTPQTVKPSSNINPPTYGTPAPGSQYTKVTVTYLSSPTGSVPSSVYPVNPPPAPPVGTKGTSVYVQGNANATATTNGTVPAAAKFTGGAMVYGVGDVLGGMVGAVVAVVGFGL</sequence>
<feature type="compositionally biased region" description="Polar residues" evidence="1">
    <location>
        <begin position="916"/>
        <end position="939"/>
    </location>
</feature>
<evidence type="ECO:0000256" key="1">
    <source>
        <dbReference type="SAM" id="MobiDB-lite"/>
    </source>
</evidence>
<dbReference type="Gene3D" id="3.40.50.410">
    <property type="entry name" value="von Willebrand factor, type A domain"/>
    <property type="match status" value="1"/>
</dbReference>
<dbReference type="EMBL" id="ML976983">
    <property type="protein sequence ID" value="KAF1960389.1"/>
    <property type="molecule type" value="Genomic_DNA"/>
</dbReference>
<feature type="compositionally biased region" description="Polar residues" evidence="1">
    <location>
        <begin position="883"/>
        <end position="899"/>
    </location>
</feature>
<dbReference type="CDD" id="cd00198">
    <property type="entry name" value="vWFA"/>
    <property type="match status" value="1"/>
</dbReference>
<feature type="region of interest" description="Disordered" evidence="1">
    <location>
        <begin position="700"/>
        <end position="722"/>
    </location>
</feature>
<keyword evidence="4" id="KW-1185">Reference proteome</keyword>
<proteinExistence type="predicted"/>
<feature type="domain" description="VWFA" evidence="2">
    <location>
        <begin position="391"/>
        <end position="526"/>
    </location>
</feature>
<reference evidence="3" key="1">
    <citation type="journal article" date="2020" name="Stud. Mycol.">
        <title>101 Dothideomycetes genomes: a test case for predicting lifestyles and emergence of pathogens.</title>
        <authorList>
            <person name="Haridas S."/>
            <person name="Albert R."/>
            <person name="Binder M."/>
            <person name="Bloem J."/>
            <person name="Labutti K."/>
            <person name="Salamov A."/>
            <person name="Andreopoulos B."/>
            <person name="Baker S."/>
            <person name="Barry K."/>
            <person name="Bills G."/>
            <person name="Bluhm B."/>
            <person name="Cannon C."/>
            <person name="Castanera R."/>
            <person name="Culley D."/>
            <person name="Daum C."/>
            <person name="Ezra D."/>
            <person name="Gonzalez J."/>
            <person name="Henrissat B."/>
            <person name="Kuo A."/>
            <person name="Liang C."/>
            <person name="Lipzen A."/>
            <person name="Lutzoni F."/>
            <person name="Magnuson J."/>
            <person name="Mondo S."/>
            <person name="Nolan M."/>
            <person name="Ohm R."/>
            <person name="Pangilinan J."/>
            <person name="Park H.-J."/>
            <person name="Ramirez L."/>
            <person name="Alfaro M."/>
            <person name="Sun H."/>
            <person name="Tritt A."/>
            <person name="Yoshinaga Y."/>
            <person name="Zwiers L.-H."/>
            <person name="Turgeon B."/>
            <person name="Goodwin S."/>
            <person name="Spatafora J."/>
            <person name="Crous P."/>
            <person name="Grigoriev I."/>
        </authorList>
    </citation>
    <scope>NUCLEOTIDE SEQUENCE</scope>
    <source>
        <strain evidence="3">CBS 675.92</strain>
    </source>
</reference>
<accession>A0A6A5U8S5</accession>
<dbReference type="SUPFAM" id="SSF53300">
    <property type="entry name" value="vWA-like"/>
    <property type="match status" value="1"/>
</dbReference>
<evidence type="ECO:0000313" key="3">
    <source>
        <dbReference type="EMBL" id="KAF1960389.1"/>
    </source>
</evidence>
<evidence type="ECO:0000313" key="4">
    <source>
        <dbReference type="Proteomes" id="UP000800035"/>
    </source>
</evidence>
<dbReference type="InterPro" id="IPR036465">
    <property type="entry name" value="vWFA_dom_sf"/>
</dbReference>
<dbReference type="Pfam" id="PF13519">
    <property type="entry name" value="VWA_2"/>
    <property type="match status" value="1"/>
</dbReference>
<dbReference type="PROSITE" id="PS50234">
    <property type="entry name" value="VWFA"/>
    <property type="match status" value="1"/>
</dbReference>
<evidence type="ECO:0000259" key="2">
    <source>
        <dbReference type="PROSITE" id="PS50234"/>
    </source>
</evidence>
<feature type="region of interest" description="Disordered" evidence="1">
    <location>
        <begin position="833"/>
        <end position="852"/>
    </location>
</feature>
<gene>
    <name evidence="3" type="ORF">CC80DRAFT_590645</name>
</gene>
<feature type="compositionally biased region" description="Low complexity" evidence="1">
    <location>
        <begin position="704"/>
        <end position="722"/>
    </location>
</feature>
<protein>
    <recommendedName>
        <fullName evidence="2">VWFA domain-containing protein</fullName>
    </recommendedName>
</protein>
<organism evidence="3 4">
    <name type="scientific">Byssothecium circinans</name>
    <dbReference type="NCBI Taxonomy" id="147558"/>
    <lineage>
        <taxon>Eukaryota</taxon>
        <taxon>Fungi</taxon>
        <taxon>Dikarya</taxon>
        <taxon>Ascomycota</taxon>
        <taxon>Pezizomycotina</taxon>
        <taxon>Dothideomycetes</taxon>
        <taxon>Pleosporomycetidae</taxon>
        <taxon>Pleosporales</taxon>
        <taxon>Massarineae</taxon>
        <taxon>Massarinaceae</taxon>
        <taxon>Byssothecium</taxon>
    </lineage>
</organism>
<dbReference type="InterPro" id="IPR002035">
    <property type="entry name" value="VWF_A"/>
</dbReference>
<feature type="region of interest" description="Disordered" evidence="1">
    <location>
        <begin position="875"/>
        <end position="939"/>
    </location>
</feature>
<name>A0A6A5U8S5_9PLEO</name>
<dbReference type="OrthoDB" id="301415at2759"/>
<dbReference type="AlphaFoldDB" id="A0A6A5U8S5"/>